<evidence type="ECO:0000256" key="7">
    <source>
        <dbReference type="ARBA" id="ARBA00022723"/>
    </source>
</evidence>
<dbReference type="AlphaFoldDB" id="A0A7R9M0L8"/>
<evidence type="ECO:0000256" key="6">
    <source>
        <dbReference type="ARBA" id="ARBA00022695"/>
    </source>
</evidence>
<dbReference type="Pfam" id="PF01087">
    <property type="entry name" value="GalP_UDP_transf"/>
    <property type="match status" value="1"/>
</dbReference>
<dbReference type="EC" id="2.7.7.12" evidence="11"/>
<dbReference type="GO" id="GO:0033499">
    <property type="term" value="P:galactose catabolic process via UDP-galactose, Leloir pathway"/>
    <property type="evidence" value="ECO:0007669"/>
    <property type="project" value="TreeGrafter"/>
</dbReference>
<evidence type="ECO:0000256" key="9">
    <source>
        <dbReference type="ARBA" id="ARBA00023144"/>
    </source>
</evidence>
<feature type="non-terminal residue" evidence="14">
    <location>
        <position position="159"/>
    </location>
</feature>
<evidence type="ECO:0000256" key="3">
    <source>
        <dbReference type="ARBA" id="ARBA00004947"/>
    </source>
</evidence>
<reference evidence="14" key="1">
    <citation type="submission" date="2020-11" db="EMBL/GenBank/DDBJ databases">
        <authorList>
            <person name="Tran Van P."/>
        </authorList>
    </citation>
    <scope>NUCLEOTIDE SEQUENCE</scope>
</reference>
<feature type="domain" description="Galactose-1-phosphate uridyl transferase C-terminal" evidence="13">
    <location>
        <begin position="62"/>
        <end position="159"/>
    </location>
</feature>
<dbReference type="InterPro" id="IPR001937">
    <property type="entry name" value="GalP_UDPtransf1"/>
</dbReference>
<keyword evidence="6 11" id="KW-0548">Nucleotidyltransferase</keyword>
<gene>
    <name evidence="14" type="ORF">OSB1V03_LOCUS23280</name>
</gene>
<dbReference type="InterPro" id="IPR036265">
    <property type="entry name" value="HIT-like_sf"/>
</dbReference>
<evidence type="ECO:0000256" key="1">
    <source>
        <dbReference type="ARBA" id="ARBA00001107"/>
    </source>
</evidence>
<evidence type="ECO:0000313" key="15">
    <source>
        <dbReference type="Proteomes" id="UP000759131"/>
    </source>
</evidence>
<dbReference type="Proteomes" id="UP000759131">
    <property type="component" value="Unassembled WGS sequence"/>
</dbReference>
<dbReference type="Gene3D" id="3.30.428.10">
    <property type="entry name" value="HIT-like"/>
    <property type="match status" value="2"/>
</dbReference>
<feature type="domain" description="Galactose-1-phosphate uridyl transferase N-terminal" evidence="12">
    <location>
        <begin position="1"/>
        <end position="55"/>
    </location>
</feature>
<dbReference type="InterPro" id="IPR019779">
    <property type="entry name" value="GalP_UDPtransf1_His-AS"/>
</dbReference>
<dbReference type="EMBL" id="CAJPIZ010056731">
    <property type="protein sequence ID" value="CAG2123335.1"/>
    <property type="molecule type" value="Genomic_DNA"/>
</dbReference>
<name>A0A7R9M0L8_9ACAR</name>
<comment type="cofactor">
    <cofactor evidence="2">
        <name>Zn(2+)</name>
        <dbReference type="ChEBI" id="CHEBI:29105"/>
    </cofactor>
</comment>
<comment type="pathway">
    <text evidence="3 11">Carbohydrate metabolism; galactose metabolism.</text>
</comment>
<organism evidence="14">
    <name type="scientific">Medioppia subpectinata</name>
    <dbReference type="NCBI Taxonomy" id="1979941"/>
    <lineage>
        <taxon>Eukaryota</taxon>
        <taxon>Metazoa</taxon>
        <taxon>Ecdysozoa</taxon>
        <taxon>Arthropoda</taxon>
        <taxon>Chelicerata</taxon>
        <taxon>Arachnida</taxon>
        <taxon>Acari</taxon>
        <taxon>Acariformes</taxon>
        <taxon>Sarcoptiformes</taxon>
        <taxon>Oribatida</taxon>
        <taxon>Brachypylina</taxon>
        <taxon>Oppioidea</taxon>
        <taxon>Oppiidae</taxon>
        <taxon>Medioppia</taxon>
    </lineage>
</organism>
<dbReference type="GO" id="GO:0005737">
    <property type="term" value="C:cytoplasm"/>
    <property type="evidence" value="ECO:0007669"/>
    <property type="project" value="TreeGrafter"/>
</dbReference>
<keyword evidence="15" id="KW-1185">Reference proteome</keyword>
<dbReference type="PANTHER" id="PTHR11943">
    <property type="entry name" value="GALACTOSE-1-PHOSPHATE URIDYLYLTRANSFERASE"/>
    <property type="match status" value="1"/>
</dbReference>
<evidence type="ECO:0000259" key="13">
    <source>
        <dbReference type="Pfam" id="PF02744"/>
    </source>
</evidence>
<dbReference type="GO" id="GO:0008108">
    <property type="term" value="F:UDP-glucose:hexose-1-phosphate uridylyltransferase activity"/>
    <property type="evidence" value="ECO:0007669"/>
    <property type="project" value="UniProtKB-EC"/>
</dbReference>
<keyword evidence="10 11" id="KW-0119">Carbohydrate metabolism</keyword>
<keyword evidence="9 11" id="KW-0299">Galactose metabolism</keyword>
<dbReference type="Pfam" id="PF02744">
    <property type="entry name" value="GalP_UDP_tr_C"/>
    <property type="match status" value="1"/>
</dbReference>
<keyword evidence="5 11" id="KW-0808">Transferase</keyword>
<evidence type="ECO:0000256" key="11">
    <source>
        <dbReference type="RuleBase" id="RU000506"/>
    </source>
</evidence>
<evidence type="ECO:0000256" key="4">
    <source>
        <dbReference type="ARBA" id="ARBA00010951"/>
    </source>
</evidence>
<evidence type="ECO:0000256" key="8">
    <source>
        <dbReference type="ARBA" id="ARBA00022833"/>
    </source>
</evidence>
<evidence type="ECO:0000259" key="12">
    <source>
        <dbReference type="Pfam" id="PF01087"/>
    </source>
</evidence>
<protein>
    <recommendedName>
        <fullName evidence="11">Galactose-1-phosphate uridylyltransferase</fullName>
        <ecNumber evidence="11">2.7.7.12</ecNumber>
    </recommendedName>
</protein>
<dbReference type="OrthoDB" id="418412at2759"/>
<proteinExistence type="inferred from homology"/>
<dbReference type="SUPFAM" id="SSF54197">
    <property type="entry name" value="HIT-like"/>
    <property type="match status" value="2"/>
</dbReference>
<sequence>MTNEEIVRVIDIWIKESRELGSKYNWVQIFENKGAIMGCSNPHPHCQVWASNYLPNEARIKDQTQRQYKETHNKPLLMDYLTKELDKKERIVLQNENWVVLVPFWAVWPFETMILPKKQIIRLEDLSESEKHDLSDAMKRLLIKYDNLFEISFPYSMGF</sequence>
<keyword evidence="8" id="KW-0862">Zinc</keyword>
<keyword evidence="7 11" id="KW-0479">Metal-binding</keyword>
<accession>A0A7R9M0L8</accession>
<dbReference type="NCBIfam" id="TIGR00209">
    <property type="entry name" value="galT_1"/>
    <property type="match status" value="1"/>
</dbReference>
<evidence type="ECO:0000313" key="14">
    <source>
        <dbReference type="EMBL" id="CAD7651279.1"/>
    </source>
</evidence>
<dbReference type="InterPro" id="IPR005849">
    <property type="entry name" value="GalP_Utransf_N"/>
</dbReference>
<dbReference type="UniPathway" id="UPA00214"/>
<dbReference type="PANTHER" id="PTHR11943:SF1">
    <property type="entry name" value="GALACTOSE-1-PHOSPHATE URIDYLYLTRANSFERASE"/>
    <property type="match status" value="1"/>
</dbReference>
<dbReference type="EMBL" id="OC911306">
    <property type="protein sequence ID" value="CAD7651279.1"/>
    <property type="molecule type" value="Genomic_DNA"/>
</dbReference>
<evidence type="ECO:0000256" key="2">
    <source>
        <dbReference type="ARBA" id="ARBA00001947"/>
    </source>
</evidence>
<dbReference type="InterPro" id="IPR005850">
    <property type="entry name" value="GalP_Utransf_C"/>
</dbReference>
<evidence type="ECO:0000256" key="10">
    <source>
        <dbReference type="ARBA" id="ARBA00023277"/>
    </source>
</evidence>
<dbReference type="GO" id="GO:0008270">
    <property type="term" value="F:zinc ion binding"/>
    <property type="evidence" value="ECO:0007669"/>
    <property type="project" value="InterPro"/>
</dbReference>
<comment type="catalytic activity">
    <reaction evidence="1 11">
        <text>alpha-D-galactose 1-phosphate + UDP-alpha-D-glucose = alpha-D-glucose 1-phosphate + UDP-alpha-D-galactose</text>
        <dbReference type="Rhea" id="RHEA:13989"/>
        <dbReference type="ChEBI" id="CHEBI:58336"/>
        <dbReference type="ChEBI" id="CHEBI:58601"/>
        <dbReference type="ChEBI" id="CHEBI:58885"/>
        <dbReference type="ChEBI" id="CHEBI:66914"/>
        <dbReference type="EC" id="2.7.7.12"/>
    </reaction>
</comment>
<dbReference type="PROSITE" id="PS00117">
    <property type="entry name" value="GAL_P_UDP_TRANSF_I"/>
    <property type="match status" value="1"/>
</dbReference>
<evidence type="ECO:0000256" key="5">
    <source>
        <dbReference type="ARBA" id="ARBA00022679"/>
    </source>
</evidence>
<comment type="similarity">
    <text evidence="4 11">Belongs to the galactose-1-phosphate uridylyltransferase type 1 family.</text>
</comment>